<comment type="caution">
    <text evidence="2">The sequence shown here is derived from an EMBL/GenBank/DDBJ whole genome shotgun (WGS) entry which is preliminary data.</text>
</comment>
<dbReference type="EMBL" id="JABBXH010000002">
    <property type="protein sequence ID" value="NMP31125.1"/>
    <property type="molecule type" value="Genomic_DNA"/>
</dbReference>
<evidence type="ECO:0000313" key="3">
    <source>
        <dbReference type="Proteomes" id="UP000568664"/>
    </source>
</evidence>
<sequence length="251" mass="25691">MANLLSLSILTVVLSGCMIQVNAKSADVTLQENLSLDAGSLNKFDIEAGAGSLEIRGDASSTEIQVQANIRTTEDKNYTLELDQSGSTARLVAKHHSHNGSWYGSSPKIDLIIIMPDSLMLDIDDGSGEIEVSNIGNALNLKDGSGSATIENIKGNVKIDDGSGGLTITGVQGNIELEDGSGSLVVSNVTGNVEIDDGSGSLSVKDVSGKVTIDDGSGGISVKRAGALKIIDAGSGGLSISDIEGETDIDS</sequence>
<keyword evidence="3" id="KW-1185">Reference proteome</keyword>
<feature type="chain" id="PRO_5030880677" evidence="1">
    <location>
        <begin position="24"/>
        <end position="251"/>
    </location>
</feature>
<proteinExistence type="predicted"/>
<organism evidence="2 3">
    <name type="scientific">Thalassotalea algicola</name>
    <dbReference type="NCBI Taxonomy" id="2716224"/>
    <lineage>
        <taxon>Bacteria</taxon>
        <taxon>Pseudomonadati</taxon>
        <taxon>Pseudomonadota</taxon>
        <taxon>Gammaproteobacteria</taxon>
        <taxon>Alteromonadales</taxon>
        <taxon>Colwelliaceae</taxon>
        <taxon>Thalassotalea</taxon>
    </lineage>
</organism>
<dbReference type="Proteomes" id="UP000568664">
    <property type="component" value="Unassembled WGS sequence"/>
</dbReference>
<keyword evidence="1" id="KW-0732">Signal</keyword>
<evidence type="ECO:0000313" key="2">
    <source>
        <dbReference type="EMBL" id="NMP31125.1"/>
    </source>
</evidence>
<gene>
    <name evidence="2" type="ORF">HII17_06060</name>
</gene>
<evidence type="ECO:0000256" key="1">
    <source>
        <dbReference type="SAM" id="SignalP"/>
    </source>
</evidence>
<protein>
    <submittedName>
        <fullName evidence="2">DUF4097 domain-containing protein</fullName>
    </submittedName>
</protein>
<feature type="signal peptide" evidence="1">
    <location>
        <begin position="1"/>
        <end position="23"/>
    </location>
</feature>
<reference evidence="2 3" key="1">
    <citation type="submission" date="2020-04" db="EMBL/GenBank/DDBJ databases">
        <title>Thalassotalea sp. M1531, isolated from the surface of marine red alga.</title>
        <authorList>
            <person name="Pang L."/>
            <person name="Lu D.-C."/>
        </authorList>
    </citation>
    <scope>NUCLEOTIDE SEQUENCE [LARGE SCALE GENOMIC DNA]</scope>
    <source>
        <strain evidence="2 3">M1531</strain>
    </source>
</reference>
<name>A0A7Y0LAT5_9GAMM</name>
<accession>A0A7Y0LAT5</accession>
<dbReference type="AlphaFoldDB" id="A0A7Y0LAT5"/>